<evidence type="ECO:0000256" key="1">
    <source>
        <dbReference type="ARBA" id="ARBA00008513"/>
    </source>
</evidence>
<evidence type="ECO:0000256" key="11">
    <source>
        <dbReference type="ARBA" id="ARBA00047984"/>
    </source>
</evidence>
<evidence type="ECO:0000256" key="9">
    <source>
        <dbReference type="ARBA" id="ARBA00022953"/>
    </source>
</evidence>
<dbReference type="GO" id="GO:0003968">
    <property type="term" value="F:RNA-directed RNA polymerase activity"/>
    <property type="evidence" value="ECO:0007669"/>
    <property type="project" value="UniProtKB-KW"/>
</dbReference>
<dbReference type="GO" id="GO:0003723">
    <property type="term" value="F:RNA binding"/>
    <property type="evidence" value="ECO:0007669"/>
    <property type="project" value="InterPro"/>
</dbReference>
<dbReference type="InterPro" id="IPR043502">
    <property type="entry name" value="DNA/RNA_pol_sf"/>
</dbReference>
<feature type="region of interest" description="Disordered" evidence="12">
    <location>
        <begin position="622"/>
        <end position="665"/>
    </location>
</feature>
<dbReference type="Pfam" id="PF01443">
    <property type="entry name" value="Viral_helicase1"/>
    <property type="match status" value="1"/>
</dbReference>
<dbReference type="PROSITE" id="PS50802">
    <property type="entry name" value="OTU"/>
    <property type="match status" value="1"/>
</dbReference>
<keyword evidence="2" id="KW-0696">RNA-directed RNA polymerase</keyword>
<feature type="domain" description="OTU" evidence="14">
    <location>
        <begin position="901"/>
        <end position="1010"/>
    </location>
</feature>
<name>A4ZWC5_9VIRU</name>
<evidence type="ECO:0000256" key="7">
    <source>
        <dbReference type="ARBA" id="ARBA00022806"/>
    </source>
</evidence>
<dbReference type="Pfam" id="PF00978">
    <property type="entry name" value="RdRP_2"/>
    <property type="match status" value="1"/>
</dbReference>
<evidence type="ECO:0000259" key="14">
    <source>
        <dbReference type="PROSITE" id="PS50802"/>
    </source>
</evidence>
<dbReference type="InterPro" id="IPR008041">
    <property type="entry name" value="Peptidase_C23"/>
</dbReference>
<dbReference type="CDD" id="cd23245">
    <property type="entry name" value="Betaflexiviridae_RdRp"/>
    <property type="match status" value="1"/>
</dbReference>
<evidence type="ECO:0000259" key="17">
    <source>
        <dbReference type="PROSITE" id="PS51657"/>
    </source>
</evidence>
<dbReference type="PROSITE" id="PS50507">
    <property type="entry name" value="RDRP_SSRNA_POS"/>
    <property type="match status" value="1"/>
</dbReference>
<dbReference type="GO" id="GO:0006351">
    <property type="term" value="P:DNA-templated transcription"/>
    <property type="evidence" value="ECO:0007669"/>
    <property type="project" value="InterPro"/>
</dbReference>
<dbReference type="SUPFAM" id="SSF51197">
    <property type="entry name" value="Clavaminate synthase-like"/>
    <property type="match status" value="1"/>
</dbReference>
<dbReference type="GO" id="GO:0016817">
    <property type="term" value="F:hydrolase activity, acting on acid anhydrides"/>
    <property type="evidence" value="ECO:0007669"/>
    <property type="project" value="InterPro"/>
</dbReference>
<dbReference type="Proteomes" id="UP000204444">
    <property type="component" value="Segment"/>
</dbReference>
<keyword evidence="7" id="KW-0347">Helicase</keyword>
<dbReference type="GO" id="GO:0039694">
    <property type="term" value="P:viral RNA genome replication"/>
    <property type="evidence" value="ECO:0007669"/>
    <property type="project" value="InterPro"/>
</dbReference>
<dbReference type="GO" id="GO:0003724">
    <property type="term" value="F:RNA helicase activity"/>
    <property type="evidence" value="ECO:0007669"/>
    <property type="project" value="UniProtKB-EC"/>
</dbReference>
<feature type="region of interest" description="Disordered" evidence="12">
    <location>
        <begin position="844"/>
        <end position="878"/>
    </location>
</feature>
<evidence type="ECO:0000256" key="6">
    <source>
        <dbReference type="ARBA" id="ARBA00022801"/>
    </source>
</evidence>
<dbReference type="SUPFAM" id="SSF52540">
    <property type="entry name" value="P-loop containing nucleoside triphosphate hydrolases"/>
    <property type="match status" value="1"/>
</dbReference>
<accession>A4ZWC5</accession>
<evidence type="ECO:0000259" key="18">
    <source>
        <dbReference type="PROSITE" id="PS51743"/>
    </source>
</evidence>
<dbReference type="InterPro" id="IPR027417">
    <property type="entry name" value="P-loop_NTPase"/>
</dbReference>
<feature type="domain" description="(+)RNA virus helicase C-terminal" evidence="17">
    <location>
        <begin position="1157"/>
        <end position="1477"/>
    </location>
</feature>
<comment type="catalytic activity">
    <reaction evidence="11">
        <text>ATP + H2O = ADP + phosphate + H(+)</text>
        <dbReference type="Rhea" id="RHEA:13065"/>
        <dbReference type="ChEBI" id="CHEBI:15377"/>
        <dbReference type="ChEBI" id="CHEBI:15378"/>
        <dbReference type="ChEBI" id="CHEBI:30616"/>
        <dbReference type="ChEBI" id="CHEBI:43474"/>
        <dbReference type="ChEBI" id="CHEBI:456216"/>
        <dbReference type="EC" id="3.6.4.13"/>
    </reaction>
</comment>
<evidence type="ECO:0000256" key="10">
    <source>
        <dbReference type="ARBA" id="ARBA00042213"/>
    </source>
</evidence>
<dbReference type="Gene3D" id="3.90.70.80">
    <property type="match status" value="1"/>
</dbReference>
<evidence type="ECO:0000256" key="8">
    <source>
        <dbReference type="ARBA" id="ARBA00022840"/>
    </source>
</evidence>
<evidence type="ECO:0000313" key="20">
    <source>
        <dbReference type="Proteomes" id="UP000204444"/>
    </source>
</evidence>
<comment type="similarity">
    <text evidence="1">Belongs to the potexviruses/carlaviruses RNA replication protein family.</text>
</comment>
<dbReference type="GO" id="GO:0008174">
    <property type="term" value="F:mRNA methyltransferase activity"/>
    <property type="evidence" value="ECO:0007669"/>
    <property type="project" value="UniProtKB-UniRule"/>
</dbReference>
<feature type="domain" description="Peptidase C23" evidence="16">
    <location>
        <begin position="1009"/>
        <end position="1099"/>
    </location>
</feature>
<dbReference type="KEGG" id="vg:5065806"/>
<keyword evidence="5" id="KW-0547">Nucleotide-binding</keyword>
<dbReference type="PROSITE" id="PS51492">
    <property type="entry name" value="PEPTIDASE_C23"/>
    <property type="match status" value="1"/>
</dbReference>
<dbReference type="Pfam" id="PF01660">
    <property type="entry name" value="Vmethyltransf"/>
    <property type="match status" value="1"/>
</dbReference>
<evidence type="ECO:0000313" key="19">
    <source>
        <dbReference type="EMBL" id="ABP37862.1"/>
    </source>
</evidence>
<keyword evidence="4" id="KW-0548">Nucleotidyltransferase</keyword>
<dbReference type="Gene3D" id="3.40.50.300">
    <property type="entry name" value="P-loop containing nucleotide triphosphate hydrolases"/>
    <property type="match status" value="1"/>
</dbReference>
<dbReference type="SUPFAM" id="SSF56672">
    <property type="entry name" value="DNA/RNA polymerases"/>
    <property type="match status" value="1"/>
</dbReference>
<dbReference type="CDD" id="cd22792">
    <property type="entry name" value="OTU_RDRP-like"/>
    <property type="match status" value="1"/>
</dbReference>
<evidence type="ECO:0000256" key="5">
    <source>
        <dbReference type="ARBA" id="ARBA00022741"/>
    </source>
</evidence>
<keyword evidence="6" id="KW-0378">Hydrolase</keyword>
<dbReference type="Gene3D" id="2.60.120.590">
    <property type="entry name" value="Alpha-ketoglutarate-dependent dioxygenase AlkB-like"/>
    <property type="match status" value="1"/>
</dbReference>
<dbReference type="InterPro" id="IPR037151">
    <property type="entry name" value="AlkB-like_sf"/>
</dbReference>
<dbReference type="InterPro" id="IPR005123">
    <property type="entry name" value="Oxoglu/Fe-dep_dioxygenase_dom"/>
</dbReference>
<evidence type="ECO:0000256" key="4">
    <source>
        <dbReference type="ARBA" id="ARBA00022695"/>
    </source>
</evidence>
<feature type="domain" description="RdRp catalytic" evidence="13">
    <location>
        <begin position="1771"/>
        <end position="1878"/>
    </location>
</feature>
<dbReference type="InterPro" id="IPR001788">
    <property type="entry name" value="RNA-dep_RNA_pol_alsuvir"/>
</dbReference>
<feature type="compositionally biased region" description="Basic and acidic residues" evidence="12">
    <location>
        <begin position="860"/>
        <end position="871"/>
    </location>
</feature>
<dbReference type="GO" id="GO:0016556">
    <property type="term" value="P:mRNA modification"/>
    <property type="evidence" value="ECO:0007669"/>
    <property type="project" value="InterPro"/>
</dbReference>
<dbReference type="GO" id="GO:0005524">
    <property type="term" value="F:ATP binding"/>
    <property type="evidence" value="ECO:0007669"/>
    <property type="project" value="UniProtKB-KW"/>
</dbReference>
<feature type="domain" description="Fe2OG dioxygenase" evidence="15">
    <location>
        <begin position="750"/>
        <end position="841"/>
    </location>
</feature>
<evidence type="ECO:0000259" key="15">
    <source>
        <dbReference type="PROSITE" id="PS51471"/>
    </source>
</evidence>
<evidence type="ECO:0000256" key="3">
    <source>
        <dbReference type="ARBA" id="ARBA00022679"/>
    </source>
</evidence>
<dbReference type="GO" id="GO:0006396">
    <property type="term" value="P:RNA processing"/>
    <property type="evidence" value="ECO:0007669"/>
    <property type="project" value="InterPro"/>
</dbReference>
<sequence>MALTYRSPLEENVAAYDTSVQSLIASTSASYYKDFEANNFQFFNYYLNPVAKQKLITAGLYLSPYSAMPHSHPACKTLENYFLYTVIAPLLDNRFFFIGIKNSKIDLLKSRNSNLSMINKLNRYVTSADRVRYGSDFVIKSIYMGEKLARHESCLEGATLKDLVPKLCEGKAKHIFLHDELHYWKPRDLITFLELVKPDVMYATLVYPAEILGGASFSLHPWCYKFNIVGGKLIFYPDGVQSESYEQPLSSGFLLEAKRVVTKSAIYMVDVIQSKFAHHLVALTRTDAIGPTYRSFGPFDATSSTALNPLMRGNNCFIPVSFEVLSRVYRYLRTLKKPDVQSAMAKLSQLLQEPKGIEIKFVEDFARLVIGTNTIRTLIKPEVIKQFLGRWLGKMPHVLAVRFSSVAEVSLDEFVSQMEPFTFQVKLVDVDWNYHHNWDLFSKAEEDYGVDVCDLLNEGFIAGVSREVGARRRAPYQSIKGTGGFCDLLTVSEGFEHWFCIKICLTEVFSPTMEGAHFYVAQEHIRKKFLASMTNMLNVKGFLKQLEDSRWFGAVYMKALDRYARFREECFLQIGVKWFFSNAQHNVRFLTNQAETPSMPRAFMRAFSEVMSDVTKRPTLLRRRRAGTPSTQGVDREMPAPVKVEEPVEKNAPREVDPDESGNEKSVPVEEFSSELCPAFCKCGLDLELRALLGTDLHGFRAPDDLGNRKGGWYSTTGVDYKYNGGHHKSQGWPKWLTVWMQLNEIDCNYYDCCLFQVYNENGRIGYHSDDEPIFETGASILTCNLKGQADFSFRCDEGSSMQVLNGPMSILMPEGFQLSHKHAVCNCTAARESVTFRRLAAVKPKAEEPEKPGASFDEAEVKSNDSHTGEHEDDVEVETEVTIKTAVGTIKHSKIPPMSYSLQDVPGDGNCFWHCLSKSSGLAFKELKEACRRIKYGEAERDEALSSQLKPRIFAEEEAILAAAVVLRAKIIVLSPEWPQQSEFTPIGSLEQVHYIEMANNHFQLVELKNACVVRAVASALNRRCCEVLKVLDDAGDLGEDSPLLSGQGVELAELEHYFALFGIAALVVTHTTSHQLNVQGAVPATFRLHDGHIDHVKKNCQVDNGLLKGENIGLTITSRSKLYVEQCGSLLPYAPDEARAKVLADCLLAGNTGVLNSSLFNNCSNLMGSVDLNVEHENEVACIFGTFGCGKSTVFKKFFNLNPGKGVFYISPRRALADEFKGKVMAKKVGRFDKLRQKNWSICTFEIFLKKRHLVKPGMAVILDELQLYPPGYLDLVMLLCPKGVYFIVGGDPCQSDYDNEMDRPWLGSMISDCDRLLGKATYKYNMLSQRFKNENFLSRLHCRFIKEQMNEKAEHLLYSGLNEMVMIDKEFQEAFLVSSFDEKKIVSAHFDIPEHRILTFGESTGLNFKMGTVIITNVSSLTSEKRWVTALSRFSNNICFVNLTGLDWQTLAKVYVGRSLSTFLCACSKPEDIVNLLPGKPIFMDGYSIVVGKDEGLREEKMQGDPWLKGMIDLFQIEDVEEVEEQFEELQEEWFKTHLPREELESVRAKWVHNILAKEFREVRMGFNVSEQFTDEYPRDLGQNLTNQAERFETIYPRHRANDTVTFLMAVKKRLRFSSPAKEKCKLLDASVYGKFMLDEFLSKIPLKKQHDRQMMEQAKKEFEDKKTSKSAATIENHSGRSCRDWLIDIGLIFSKSQLCTKFDNRFRVAKAAQSIVCFQHEVLCRFAPYMRYIEKKLHEVLPERYYVHSGKGLEELNSWVIKGGFGGVCTESDYEAFDASQDQYMVAFEVAVMEYLGLPRDLIEDYKFIKTHLGSKLGNFAIMRFSGEASTFLFNTMANMLFTFLKYEIKGHEFICFAGDDMCASERLATKHKHVGFLSKLKLKAKVFMVSKPTFCGWNLCPDGIYKKPQLVMERMCIAKEKANLANCIDNYAIEVSYAYKLGEKALNRMDEEEAAAFYNCVRIIVKNKHLLKSDIRNLYEQNELA</sequence>
<evidence type="ECO:0000256" key="2">
    <source>
        <dbReference type="ARBA" id="ARBA00022484"/>
    </source>
</evidence>
<dbReference type="InterPro" id="IPR002588">
    <property type="entry name" value="Alphavirus-like_MT_dom"/>
</dbReference>
<protein>
    <recommendedName>
        <fullName evidence="10">ORF1 protein</fullName>
    </recommendedName>
</protein>
<keyword evidence="8" id="KW-0067">ATP-binding</keyword>
<organism evidence="19 20">
    <name type="scientific">Phlox virus S</name>
    <dbReference type="NCBI Taxonomy" id="436066"/>
    <lineage>
        <taxon>Viruses</taxon>
        <taxon>Riboviria</taxon>
        <taxon>Orthornavirae</taxon>
        <taxon>Kitrinoviricota</taxon>
        <taxon>Alsuviricetes</taxon>
        <taxon>Tymovirales</taxon>
        <taxon>Betaflexiviridae</taxon>
        <taxon>Quinvirinae</taxon>
        <taxon>Carlavirus</taxon>
        <taxon>Carlavirus sigmaphlocis</taxon>
    </lineage>
</organism>
<dbReference type="PROSITE" id="PS51471">
    <property type="entry name" value="FE2OG_OXY"/>
    <property type="match status" value="1"/>
</dbReference>
<dbReference type="Pfam" id="PF05379">
    <property type="entry name" value="Peptidase_C23"/>
    <property type="match status" value="1"/>
</dbReference>
<keyword evidence="9" id="KW-0693">Viral RNA replication</keyword>
<dbReference type="InterPro" id="IPR003323">
    <property type="entry name" value="OTU_dom"/>
</dbReference>
<dbReference type="InterPro" id="IPR007094">
    <property type="entry name" value="RNA-dir_pol_PSvirus"/>
</dbReference>
<reference evidence="19 20" key="1">
    <citation type="submission" date="2007-03" db="EMBL/GenBank/DDBJ databases">
        <authorList>
            <person name="Hammond J."/>
            <person name="Reinsel M.D."/>
            <person name="Maroon-Lango C.J."/>
        </authorList>
    </citation>
    <scope>NUCLEOTIDE SEQUENCE [LARGE SCALE GENOMIC DNA]</scope>
    <source>
        <strain evidence="19">BR</strain>
    </source>
</reference>
<dbReference type="InterPro" id="IPR044861">
    <property type="entry name" value="IPNS-like_FE2OG_OXY"/>
</dbReference>
<dbReference type="GeneID" id="5065806"/>
<dbReference type="RefSeq" id="YP_001165301.1">
    <property type="nucleotide sequence ID" value="NC_009383.1"/>
</dbReference>
<evidence type="ECO:0000259" key="16">
    <source>
        <dbReference type="PROSITE" id="PS51492"/>
    </source>
</evidence>
<dbReference type="Pfam" id="PF03171">
    <property type="entry name" value="2OG-FeII_Oxy"/>
    <property type="match status" value="1"/>
</dbReference>
<keyword evidence="20" id="KW-1185">Reference proteome</keyword>
<dbReference type="PROSITE" id="PS51743">
    <property type="entry name" value="ALPHAVIRUS_MT"/>
    <property type="match status" value="1"/>
</dbReference>
<keyword evidence="3" id="KW-0808">Transferase</keyword>
<evidence type="ECO:0000256" key="12">
    <source>
        <dbReference type="SAM" id="MobiDB-lite"/>
    </source>
</evidence>
<proteinExistence type="inferred from homology"/>
<dbReference type="PROSITE" id="PS51657">
    <property type="entry name" value="PSRV_HELICASE"/>
    <property type="match status" value="1"/>
</dbReference>
<evidence type="ECO:0000259" key="13">
    <source>
        <dbReference type="PROSITE" id="PS50507"/>
    </source>
</evidence>
<feature type="domain" description="Alphavirus-like MT" evidence="18">
    <location>
        <begin position="63"/>
        <end position="254"/>
    </location>
</feature>
<dbReference type="InterPro" id="IPR027351">
    <property type="entry name" value="(+)RNA_virus_helicase_core_dom"/>
</dbReference>
<feature type="compositionally biased region" description="Basic and acidic residues" evidence="12">
    <location>
        <begin position="634"/>
        <end position="656"/>
    </location>
</feature>
<dbReference type="EMBL" id="EF492068">
    <property type="protein sequence ID" value="ABP37862.1"/>
    <property type="molecule type" value="Genomic_RNA"/>
</dbReference>